<dbReference type="SUPFAM" id="SSF53300">
    <property type="entry name" value="vWA-like"/>
    <property type="match status" value="1"/>
</dbReference>
<feature type="domain" description="Putative Flp pilus-assembly TadG-like N-terminal" evidence="2">
    <location>
        <begin position="17"/>
        <end position="62"/>
    </location>
</feature>
<gene>
    <name evidence="3" type="ORF">GQA70_14075</name>
</gene>
<evidence type="ECO:0000256" key="1">
    <source>
        <dbReference type="SAM" id="Phobius"/>
    </source>
</evidence>
<name>A0ABX7F9X0_9RHOB</name>
<keyword evidence="1" id="KW-0812">Transmembrane</keyword>
<sequence length="628" mass="68700">MNRRYARHLPFIGAEDGNITIFSTLMTVLMLMLAGASVDFMRHEASRVRLQTTLDRAVLAAADLDQEQQPADVVADYVAKAGLADYLTGVHIDQNFHERVVTATAGADLDTMFIHIAGHDSLMAQALSTAEERIANVEISLVLDISGSMRWNDRMTNMKPAAKGFVEKVMTDNSGGVTTLNLIPFAGSVNPGDTMFEYLRGERPRIKGNNGWGNGDQDAPGGSLCNNNAENADEGAADPACGGDGTAPEGYFTAWTQAISNMVFYFDTDGDDIFDVAHKVEAFPEGASRDADDFLAAFVAFVIAQDPQLTDPGQFLGASVKGGTQKAAYFQVKGDENGPSYDLGPTKNRGRIPGDTFSYASIEQAHWTPFYTDPNEGLVQDVAEEAETIRVNMPSSCVEIPDSDFAATAMPGSRDYVPHFQHWAIDPEVMDWGWCPEDDTAIQYYSSDADHLMQFIEGIRMHDGTGAQYGMKYALSLLDPNTRDDVAYLIGQGLVDPAYLGRPIDWHDPETEKFIVVMTDGMVTDQIRPNDPRAPINGVEELLEQSNPDYHVQSTAGHNVQNLYAQCTLAQSLGVTVFTIAFETDDTAAEQMRLCASSDSHFFRVEGAEIIDAFDTIARQINNLRLIQ</sequence>
<dbReference type="RefSeq" id="WP_023851803.1">
    <property type="nucleotide sequence ID" value="NZ_CP047166.1"/>
</dbReference>
<keyword evidence="1" id="KW-1133">Transmembrane helix</keyword>
<evidence type="ECO:0000313" key="4">
    <source>
        <dbReference type="Proteomes" id="UP000596387"/>
    </source>
</evidence>
<keyword evidence="4" id="KW-1185">Reference proteome</keyword>
<dbReference type="Gene3D" id="3.40.50.410">
    <property type="entry name" value="von Willebrand factor, type A domain"/>
    <property type="match status" value="2"/>
</dbReference>
<dbReference type="InterPro" id="IPR028087">
    <property type="entry name" value="Tad_N"/>
</dbReference>
<feature type="transmembrane region" description="Helical" evidence="1">
    <location>
        <begin position="20"/>
        <end position="41"/>
    </location>
</feature>
<dbReference type="Pfam" id="PF13400">
    <property type="entry name" value="Tad"/>
    <property type="match status" value="1"/>
</dbReference>
<dbReference type="Proteomes" id="UP000596387">
    <property type="component" value="Chromosome"/>
</dbReference>
<dbReference type="InterPro" id="IPR036465">
    <property type="entry name" value="vWFA_dom_sf"/>
</dbReference>
<accession>A0ABX7F9X0</accession>
<keyword evidence="1" id="KW-0472">Membrane</keyword>
<reference evidence="3 4" key="1">
    <citation type="submission" date="2019-12" db="EMBL/GenBank/DDBJ databases">
        <title>Complete Genome Sequence of a Quorum-Sensing Bacterium,Rhodobacteraceae bacterium C31, Isolated from a marine microalgae symbiotic bacteria.</title>
        <authorList>
            <person name="Zhang Y."/>
        </authorList>
    </citation>
    <scope>NUCLEOTIDE SEQUENCE [LARGE SCALE GENOMIC DNA]</scope>
    <source>
        <strain evidence="3 4">C31</strain>
    </source>
</reference>
<dbReference type="EMBL" id="CP047166">
    <property type="protein sequence ID" value="QRF67338.1"/>
    <property type="molecule type" value="Genomic_DNA"/>
</dbReference>
<protein>
    <recommendedName>
        <fullName evidence="2">Putative Flp pilus-assembly TadG-like N-terminal domain-containing protein</fullName>
    </recommendedName>
</protein>
<evidence type="ECO:0000259" key="2">
    <source>
        <dbReference type="Pfam" id="PF13400"/>
    </source>
</evidence>
<proteinExistence type="predicted"/>
<organism evidence="3 4">
    <name type="scientific">Ponticoccus alexandrii</name>
    <dbReference type="NCBI Taxonomy" id="1943633"/>
    <lineage>
        <taxon>Bacteria</taxon>
        <taxon>Pseudomonadati</taxon>
        <taxon>Pseudomonadota</taxon>
        <taxon>Alphaproteobacteria</taxon>
        <taxon>Rhodobacterales</taxon>
        <taxon>Roseobacteraceae</taxon>
        <taxon>Ponticoccus</taxon>
    </lineage>
</organism>
<evidence type="ECO:0000313" key="3">
    <source>
        <dbReference type="EMBL" id="QRF67338.1"/>
    </source>
</evidence>